<dbReference type="InParanoid" id="A2ECD5"/>
<feature type="region of interest" description="Disordered" evidence="1">
    <location>
        <begin position="393"/>
        <end position="414"/>
    </location>
</feature>
<dbReference type="EMBL" id="DS113352">
    <property type="protein sequence ID" value="EAY09719.1"/>
    <property type="molecule type" value="Genomic_DNA"/>
</dbReference>
<evidence type="ECO:0000313" key="3">
    <source>
        <dbReference type="Proteomes" id="UP000001542"/>
    </source>
</evidence>
<reference evidence="2" key="2">
    <citation type="journal article" date="2007" name="Science">
        <title>Draft genome sequence of the sexually transmitted pathogen Trichomonas vaginalis.</title>
        <authorList>
            <person name="Carlton J.M."/>
            <person name="Hirt R.P."/>
            <person name="Silva J.C."/>
            <person name="Delcher A.L."/>
            <person name="Schatz M."/>
            <person name="Zhao Q."/>
            <person name="Wortman J.R."/>
            <person name="Bidwell S.L."/>
            <person name="Alsmark U.C.M."/>
            <person name="Besteiro S."/>
            <person name="Sicheritz-Ponten T."/>
            <person name="Noel C.J."/>
            <person name="Dacks J.B."/>
            <person name="Foster P.G."/>
            <person name="Simillion C."/>
            <person name="Van de Peer Y."/>
            <person name="Miranda-Saavedra D."/>
            <person name="Barton G.J."/>
            <person name="Westrop G.D."/>
            <person name="Mueller S."/>
            <person name="Dessi D."/>
            <person name="Fiori P.L."/>
            <person name="Ren Q."/>
            <person name="Paulsen I."/>
            <person name="Zhang H."/>
            <person name="Bastida-Corcuera F.D."/>
            <person name="Simoes-Barbosa A."/>
            <person name="Brown M.T."/>
            <person name="Hayes R.D."/>
            <person name="Mukherjee M."/>
            <person name="Okumura C.Y."/>
            <person name="Schneider R."/>
            <person name="Smith A.J."/>
            <person name="Vanacova S."/>
            <person name="Villalvazo M."/>
            <person name="Haas B.J."/>
            <person name="Pertea M."/>
            <person name="Feldblyum T.V."/>
            <person name="Utterback T.R."/>
            <person name="Shu C.L."/>
            <person name="Osoegawa K."/>
            <person name="de Jong P.J."/>
            <person name="Hrdy I."/>
            <person name="Horvathova L."/>
            <person name="Zubacova Z."/>
            <person name="Dolezal P."/>
            <person name="Malik S.B."/>
            <person name="Logsdon J.M. Jr."/>
            <person name="Henze K."/>
            <person name="Gupta A."/>
            <person name="Wang C.C."/>
            <person name="Dunne R.L."/>
            <person name="Upcroft J.A."/>
            <person name="Upcroft P."/>
            <person name="White O."/>
            <person name="Salzberg S.L."/>
            <person name="Tang P."/>
            <person name="Chiu C.-H."/>
            <person name="Lee Y.-S."/>
            <person name="Embley T.M."/>
            <person name="Coombs G.H."/>
            <person name="Mottram J.C."/>
            <person name="Tachezy J."/>
            <person name="Fraser-Liggett C.M."/>
            <person name="Johnson P.J."/>
        </authorList>
    </citation>
    <scope>NUCLEOTIDE SEQUENCE [LARGE SCALE GENOMIC DNA]</scope>
    <source>
        <strain evidence="2">G3</strain>
    </source>
</reference>
<reference evidence="2" key="1">
    <citation type="submission" date="2006-10" db="EMBL/GenBank/DDBJ databases">
        <authorList>
            <person name="Amadeo P."/>
            <person name="Zhao Q."/>
            <person name="Wortman J."/>
            <person name="Fraser-Liggett C."/>
            <person name="Carlton J."/>
        </authorList>
    </citation>
    <scope>NUCLEOTIDE SEQUENCE</scope>
    <source>
        <strain evidence="2">G3</strain>
    </source>
</reference>
<dbReference type="KEGG" id="tva:4767642"/>
<dbReference type="OrthoDB" id="1060785at2759"/>
<evidence type="ECO:0000313" key="2">
    <source>
        <dbReference type="EMBL" id="EAY09719.1"/>
    </source>
</evidence>
<sequence>MFPAIRLTPFDEALRPSFLDTKEIHVCISNLGYYYSIGLYNQMNELHNLSKLMFSELEKDFFALNDRIKAISERISNFKRKAQTIIEHNQTLSPQAFAQNSCVQNKMPNDTIVQDARLDKADVFVQKLLDKAYPPPSLEKFQCVIPNYKDLEKQISDPNQFAEQYKQELLSKYKELVQNAQRKKKPHVTFNETKHDEKSRTMLNVYVQTISPPSVTLLIPPPPGQTSGWRDYALKEMKATPAQQGNESAAQYIAPAPSVAPSVRVMNRKPQNTNISPQRQTAVENSQQLYSRETQNYTEQAQISAPQKQIEESKPLPPPPPPVAAPNVEPPKPSVAAPAQAPKATLGHLDLIKQGGFKLKPVKKEENKSEIREDIDPSLLTVGELLARVAKIREDTKLSDDEDEETSSNTSYDW</sequence>
<protein>
    <submittedName>
        <fullName evidence="2">Uncharacterized protein</fullName>
    </submittedName>
</protein>
<dbReference type="VEuPathDB" id="TrichDB:TVAGG3_0391170"/>
<feature type="compositionally biased region" description="Pro residues" evidence="1">
    <location>
        <begin position="315"/>
        <end position="333"/>
    </location>
</feature>
<feature type="compositionally biased region" description="Polar residues" evidence="1">
    <location>
        <begin position="269"/>
        <end position="307"/>
    </location>
</feature>
<dbReference type="Proteomes" id="UP000001542">
    <property type="component" value="Unassembled WGS sequence"/>
</dbReference>
<feature type="region of interest" description="Disordered" evidence="1">
    <location>
        <begin position="269"/>
        <end position="342"/>
    </location>
</feature>
<dbReference type="RefSeq" id="XP_001321942.1">
    <property type="nucleotide sequence ID" value="XM_001321907.1"/>
</dbReference>
<proteinExistence type="predicted"/>
<keyword evidence="3" id="KW-1185">Reference proteome</keyword>
<gene>
    <name evidence="2" type="ORF">TVAG_098540</name>
</gene>
<organism evidence="2 3">
    <name type="scientific">Trichomonas vaginalis (strain ATCC PRA-98 / G3)</name>
    <dbReference type="NCBI Taxonomy" id="412133"/>
    <lineage>
        <taxon>Eukaryota</taxon>
        <taxon>Metamonada</taxon>
        <taxon>Parabasalia</taxon>
        <taxon>Trichomonadida</taxon>
        <taxon>Trichomonadidae</taxon>
        <taxon>Trichomonas</taxon>
    </lineage>
</organism>
<evidence type="ECO:0000256" key="1">
    <source>
        <dbReference type="SAM" id="MobiDB-lite"/>
    </source>
</evidence>
<dbReference type="VEuPathDB" id="TrichDB:TVAG_098540"/>
<dbReference type="AlphaFoldDB" id="A2ECD5"/>
<accession>A2ECD5</accession>
<name>A2ECD5_TRIV3</name>